<dbReference type="EMBL" id="JAXGFO010000052">
    <property type="protein sequence ID" value="MEG3158128.1"/>
    <property type="molecule type" value="Genomic_DNA"/>
</dbReference>
<dbReference type="Pfam" id="PF07007">
    <property type="entry name" value="LprI"/>
    <property type="match status" value="1"/>
</dbReference>
<accession>A0ABU7YRD6</accession>
<comment type="caution">
    <text evidence="3">The sequence shown here is derived from an EMBL/GenBank/DDBJ whole genome shotgun (WGS) entry which is preliminary data.</text>
</comment>
<keyword evidence="4" id="KW-1185">Reference proteome</keyword>
<evidence type="ECO:0000256" key="1">
    <source>
        <dbReference type="SAM" id="SignalP"/>
    </source>
</evidence>
<feature type="domain" description="Lysozyme inhibitor LprI-like N-terminal" evidence="2">
    <location>
        <begin position="278"/>
        <end position="365"/>
    </location>
</feature>
<feature type="chain" id="PRO_5045293941" evidence="1">
    <location>
        <begin position="34"/>
        <end position="373"/>
    </location>
</feature>
<dbReference type="RefSeq" id="WP_412700115.1">
    <property type="nucleotide sequence ID" value="NZ_JAXGFO010000052.1"/>
</dbReference>
<evidence type="ECO:0000313" key="3">
    <source>
        <dbReference type="EMBL" id="MEG3158128.1"/>
    </source>
</evidence>
<feature type="signal peptide" evidence="1">
    <location>
        <begin position="1"/>
        <end position="33"/>
    </location>
</feature>
<proteinExistence type="predicted"/>
<gene>
    <name evidence="3" type="ORF">SNE33_09585</name>
</gene>
<keyword evidence="1" id="KW-0732">Signal</keyword>
<dbReference type="Proteomes" id="UP001334501">
    <property type="component" value="Unassembled WGS sequence"/>
</dbReference>
<reference evidence="3 4" key="1">
    <citation type="journal article" date="2017" name="Curr. Microbiol.">
        <title>Lysobacter zhanggongensis sp. nov. Isolated from a Pit Mud.</title>
        <authorList>
            <person name="Zhang X.F."/>
            <person name="Wang H.H."/>
            <person name="Sun X.Y."/>
            <person name="Pan C.M."/>
        </authorList>
    </citation>
    <scope>NUCLEOTIDE SEQUENCE [LARGE SCALE GENOMIC DNA]</scope>
    <source>
        <strain evidence="3 4">ZGLJ7-1</strain>
    </source>
</reference>
<organism evidence="3 4">
    <name type="scientific">Lysobacter zhanggongensis</name>
    <dbReference type="NCBI Taxonomy" id="1774951"/>
    <lineage>
        <taxon>Bacteria</taxon>
        <taxon>Pseudomonadati</taxon>
        <taxon>Pseudomonadota</taxon>
        <taxon>Gammaproteobacteria</taxon>
        <taxon>Lysobacterales</taxon>
        <taxon>Lysobacteraceae</taxon>
        <taxon>Lysobacter</taxon>
    </lineage>
</organism>
<protein>
    <submittedName>
        <fullName evidence="3">Lysozyme inhibitor LprI family protein</fullName>
    </submittedName>
</protein>
<sequence length="373" mass="40189">MAVALRPTPLTRQRASRLAAVSLAVLLAAPAAAADWNWADDPASRRPEYASSVAACERVRDLQPPASDRADPAQAAGLADCDAEALYYGIGMAADPVRARQCALRNVDSVGADNAFLFAGNDLLLTIYANGVGAERDLELATALACRMRGAIAEVHGRVSHLQAMKDSADPGTGFHFCDDITSGLAMGYCAGHAARLDAQDRRQRLARLTRPWREADRAAFEPLQATATAFATTSADNEVDMSGSGRVAFHVQHEQRTLDAFVALLATLESDSLPIASADERAAADARLNRVYRQLMAPPAPGEEASGGDPDRIGFGTVTRPDIRVAQRAWLAYRDAWVAFAAQRYWKMEDSVATWLTRRRADDLATHLSGRD</sequence>
<name>A0ABU7YRD6_9GAMM</name>
<dbReference type="Gene3D" id="1.20.1270.180">
    <property type="match status" value="1"/>
</dbReference>
<dbReference type="InterPro" id="IPR009739">
    <property type="entry name" value="LprI-like_N"/>
</dbReference>
<evidence type="ECO:0000259" key="2">
    <source>
        <dbReference type="Pfam" id="PF07007"/>
    </source>
</evidence>
<evidence type="ECO:0000313" key="4">
    <source>
        <dbReference type="Proteomes" id="UP001334501"/>
    </source>
</evidence>